<dbReference type="InterPro" id="IPR018101">
    <property type="entry name" value="Transl_elong_Ts_CS"/>
</dbReference>
<sequence>MKKRIIRMYKESDMSISPQEVKKLRDATGAGFGDCKKALDAVGGDFELAKKKLREMGIASADKRSGRDAKEGRVFSYVNKERVGLLLISCETDFVAMNSDFVTFGNCLVKQLVEGGKDSLDEQQELEIKNLAATIKENIHVNKIYISNVASNEIVKTYLHGEQSKIGVFIKLRVDDVSKIEDESLNNFAMDLALHVAAFAPIYLSVGDVCPNYLKEQEEVFIKQLEASGKPENVIKGIVSGKLKKHLGEIALLEQGFVKDDKFTVKEKIEAVSQSILTKIEIIDFRYLSVG</sequence>
<dbReference type="AlphaFoldDB" id="W5STT3"/>
<comment type="subcellular location">
    <subcellularLocation>
        <location evidence="5">Cytoplasm</location>
    </subcellularLocation>
</comment>
<dbReference type="InterPro" id="IPR001816">
    <property type="entry name" value="Transl_elong_EFTs/EF1B"/>
</dbReference>
<evidence type="ECO:0000256" key="2">
    <source>
        <dbReference type="ARBA" id="ARBA00016956"/>
    </source>
</evidence>
<dbReference type="GO" id="GO:0005737">
    <property type="term" value="C:cytoplasm"/>
    <property type="evidence" value="ECO:0007669"/>
    <property type="project" value="UniProtKB-SubCell"/>
</dbReference>
<proteinExistence type="inferred from homology"/>
<dbReference type="InterPro" id="IPR036402">
    <property type="entry name" value="EF-Ts_dimer_sf"/>
</dbReference>
<evidence type="ECO:0000256" key="3">
    <source>
        <dbReference type="ARBA" id="ARBA00022768"/>
    </source>
</evidence>
<dbReference type="CDD" id="cd14275">
    <property type="entry name" value="UBA_EF-Ts"/>
    <property type="match status" value="1"/>
</dbReference>
<evidence type="ECO:0000313" key="7">
    <source>
        <dbReference type="EMBL" id="AHH10277.1"/>
    </source>
</evidence>
<evidence type="ECO:0000256" key="4">
    <source>
        <dbReference type="ARBA" id="ARBA00022917"/>
    </source>
</evidence>
<dbReference type="HAMAP" id="MF_00050">
    <property type="entry name" value="EF_Ts"/>
    <property type="match status" value="1"/>
</dbReference>
<keyword evidence="8" id="KW-1185">Reference proteome</keyword>
<dbReference type="InterPro" id="IPR014039">
    <property type="entry name" value="Transl_elong_EFTs/EF1B_dimer"/>
</dbReference>
<dbReference type="NCBIfam" id="TIGR00116">
    <property type="entry name" value="tsf"/>
    <property type="match status" value="1"/>
</dbReference>
<evidence type="ECO:0000256" key="1">
    <source>
        <dbReference type="ARBA" id="ARBA00005532"/>
    </source>
</evidence>
<reference evidence="7" key="1">
    <citation type="submission" date="2013-04" db="EMBL/GenBank/DDBJ databases">
        <title>Comparative Genomics of Relapsing Fever Spirochetes.</title>
        <authorList>
            <person name="Schwan T.G."/>
            <person name="Raffel S.J."/>
            <person name="Porcella S.F."/>
            <person name="Martens C.A."/>
            <person name="Bruno D.P."/>
            <person name="Ricklefs S.M."/>
            <person name="Barbian K.B."/>
        </authorList>
    </citation>
    <scope>NUCLEOTIDE SEQUENCE [LARGE SCALE GENOMIC DNA]</scope>
    <source>
        <strain evidence="7">Co53</strain>
    </source>
</reference>
<dbReference type="SUPFAM" id="SSF46934">
    <property type="entry name" value="UBA-like"/>
    <property type="match status" value="1"/>
</dbReference>
<dbReference type="PANTHER" id="PTHR11741">
    <property type="entry name" value="ELONGATION FACTOR TS"/>
    <property type="match status" value="1"/>
</dbReference>
<dbReference type="eggNOG" id="COG0264">
    <property type="taxonomic scope" value="Bacteria"/>
</dbReference>
<protein>
    <recommendedName>
        <fullName evidence="2 5">Elongation factor Ts</fullName>
        <shortName evidence="5">EF-Ts</shortName>
    </recommendedName>
</protein>
<evidence type="ECO:0000256" key="5">
    <source>
        <dbReference type="HAMAP-Rule" id="MF_00050"/>
    </source>
</evidence>
<feature type="domain" description="Translation elongation factor EFTs/EF1B dimerisation" evidence="6">
    <location>
        <begin position="88"/>
        <end position="291"/>
    </location>
</feature>
<dbReference type="Gene3D" id="1.10.8.10">
    <property type="entry name" value="DNA helicase RuvA subunit, C-terminal domain"/>
    <property type="match status" value="1"/>
</dbReference>
<dbReference type="Pfam" id="PF00889">
    <property type="entry name" value="EF_TS"/>
    <property type="match status" value="1"/>
</dbReference>
<keyword evidence="3 5" id="KW-0251">Elongation factor</keyword>
<dbReference type="PATRIC" id="fig|1313292.3.peg.120"/>
<keyword evidence="4 5" id="KW-0648">Protein biosynthesis</keyword>
<keyword evidence="5" id="KW-0963">Cytoplasm</keyword>
<evidence type="ECO:0000313" key="8">
    <source>
        <dbReference type="Proteomes" id="UP000019330"/>
    </source>
</evidence>
<gene>
    <name evidence="5" type="primary">tsf</name>
    <name evidence="7" type="ORF">BCO_0102900</name>
</gene>
<name>W5STT3_9SPIR</name>
<comment type="function">
    <text evidence="5">Associates with the EF-Tu.GDP complex and induces the exchange of GDP to GTP. It remains bound to the aminoacyl-tRNA.EF-Tu.GTP complex up to the GTP hydrolysis stage on the ribosome.</text>
</comment>
<feature type="region of interest" description="Involved in Mg(2+) ion dislocation from EF-Tu" evidence="5">
    <location>
        <begin position="92"/>
        <end position="95"/>
    </location>
</feature>
<evidence type="ECO:0000259" key="6">
    <source>
        <dbReference type="Pfam" id="PF00889"/>
    </source>
</evidence>
<comment type="similarity">
    <text evidence="1 5">Belongs to the EF-Ts family.</text>
</comment>
<dbReference type="Proteomes" id="UP000019330">
    <property type="component" value="Chromosome"/>
</dbReference>
<accession>W5STT3</accession>
<dbReference type="STRING" id="1313292.BCO_0102900"/>
<dbReference type="PANTHER" id="PTHR11741:SF0">
    <property type="entry name" value="ELONGATION FACTOR TS, MITOCHONDRIAL"/>
    <property type="match status" value="1"/>
</dbReference>
<organism evidence="7 8">
    <name type="scientific">Borrelia coriaceae ATCC 43381</name>
    <dbReference type="NCBI Taxonomy" id="1408429"/>
    <lineage>
        <taxon>Bacteria</taxon>
        <taxon>Pseudomonadati</taxon>
        <taxon>Spirochaetota</taxon>
        <taxon>Spirochaetia</taxon>
        <taxon>Spirochaetales</taxon>
        <taxon>Borreliaceae</taxon>
        <taxon>Borrelia</taxon>
    </lineage>
</organism>
<dbReference type="Gene3D" id="1.10.286.20">
    <property type="match status" value="1"/>
</dbReference>
<dbReference type="InterPro" id="IPR009060">
    <property type="entry name" value="UBA-like_sf"/>
</dbReference>
<dbReference type="FunFam" id="1.10.8.10:FF:000001">
    <property type="entry name" value="Elongation factor Ts"/>
    <property type="match status" value="1"/>
</dbReference>
<dbReference type="Gene3D" id="3.30.479.20">
    <property type="entry name" value="Elongation factor Ts, dimerisation domain"/>
    <property type="match status" value="2"/>
</dbReference>
<dbReference type="SUPFAM" id="SSF54713">
    <property type="entry name" value="Elongation factor Ts (EF-Ts), dimerisation domain"/>
    <property type="match status" value="1"/>
</dbReference>
<dbReference type="HOGENOM" id="CLU_047155_0_2_12"/>
<dbReference type="EMBL" id="CP005745">
    <property type="protein sequence ID" value="AHH10277.1"/>
    <property type="molecule type" value="Genomic_DNA"/>
</dbReference>
<dbReference type="PROSITE" id="PS01126">
    <property type="entry name" value="EF_TS_1"/>
    <property type="match status" value="1"/>
</dbReference>
<dbReference type="GO" id="GO:0003746">
    <property type="term" value="F:translation elongation factor activity"/>
    <property type="evidence" value="ECO:0007669"/>
    <property type="project" value="UniProtKB-UniRule"/>
</dbReference>